<evidence type="ECO:0000313" key="1">
    <source>
        <dbReference type="EMBL" id="MBF5059381.1"/>
    </source>
</evidence>
<dbReference type="InterPro" id="IPR052891">
    <property type="entry name" value="DNA-3mA_glycosylase"/>
</dbReference>
<evidence type="ECO:0000313" key="2">
    <source>
        <dbReference type="Proteomes" id="UP001194714"/>
    </source>
</evidence>
<dbReference type="Gene3D" id="1.10.340.30">
    <property type="entry name" value="Hypothetical protein, domain 2"/>
    <property type="match status" value="1"/>
</dbReference>
<dbReference type="EMBL" id="JAAEJV010000020">
    <property type="protein sequence ID" value="MBF5059381.1"/>
    <property type="molecule type" value="Genomic_DNA"/>
</dbReference>
<dbReference type="SUPFAM" id="SSF48150">
    <property type="entry name" value="DNA-glycosylase"/>
    <property type="match status" value="1"/>
</dbReference>
<dbReference type="PANTHER" id="PTHR30037:SF4">
    <property type="entry name" value="DNA-3-METHYLADENINE GLYCOSYLASE I"/>
    <property type="match status" value="1"/>
</dbReference>
<dbReference type="PANTHER" id="PTHR30037">
    <property type="entry name" value="DNA-3-METHYLADENINE GLYCOSYLASE 1"/>
    <property type="match status" value="1"/>
</dbReference>
<proteinExistence type="predicted"/>
<dbReference type="RefSeq" id="WP_320412051.1">
    <property type="nucleotide sequence ID" value="NZ_JAAEJV010000020.1"/>
</dbReference>
<dbReference type="InterPro" id="IPR011257">
    <property type="entry name" value="DNA_glycosylase"/>
</dbReference>
<name>A0ABS0AZ33_9BACT</name>
<accession>A0ABS0AZ33</accession>
<organism evidence="1 2">
    <name type="scientific">Candidatus Neptunichlamydia vexilliferae</name>
    <dbReference type="NCBI Taxonomy" id="1651774"/>
    <lineage>
        <taxon>Bacteria</taxon>
        <taxon>Pseudomonadati</taxon>
        <taxon>Chlamydiota</taxon>
        <taxon>Chlamydiia</taxon>
        <taxon>Parachlamydiales</taxon>
        <taxon>Simkaniaceae</taxon>
        <taxon>Candidatus Neptunichlamydia</taxon>
    </lineage>
</organism>
<keyword evidence="2" id="KW-1185">Reference proteome</keyword>
<evidence type="ECO:0008006" key="3">
    <source>
        <dbReference type="Google" id="ProtNLM"/>
    </source>
</evidence>
<sequence>MNRCAWVKEGMETYHDKEWGVPVHSDQLHFELLVLEGMQAGLSWELILKKRAAFQKVFHDFDPSKVAQMTDKELERALHNPNIIRNRKKLFAASHNAKCFLKIQKEFGTFDTYVWPFVGGKPHINHWEKAEEVPCLSPISMKLAADLKKRGMIFVGPKIIYSYMQAAGLVSDHTTDCFAAQPSEM</sequence>
<gene>
    <name evidence="1" type="ORF">NEPTK9_000893</name>
</gene>
<reference evidence="1 2" key="1">
    <citation type="submission" date="2020-01" db="EMBL/GenBank/DDBJ databases">
        <title>Draft genome sequence of Cand. Neptunochlamydia vexilliferae K9.</title>
        <authorList>
            <person name="Schulz F."/>
            <person name="Koestlbacher S."/>
            <person name="Wascher F."/>
            <person name="Pizzetti I."/>
            <person name="Horn M."/>
        </authorList>
    </citation>
    <scope>NUCLEOTIDE SEQUENCE [LARGE SCALE GENOMIC DNA]</scope>
    <source>
        <strain evidence="1 2">K9</strain>
    </source>
</reference>
<dbReference type="Pfam" id="PF03352">
    <property type="entry name" value="Adenine_glyco"/>
    <property type="match status" value="1"/>
</dbReference>
<protein>
    <recommendedName>
        <fullName evidence="3">DNA-3-methyladenine glycosylase I</fullName>
    </recommendedName>
</protein>
<dbReference type="InterPro" id="IPR005019">
    <property type="entry name" value="Adenine_glyco"/>
</dbReference>
<comment type="caution">
    <text evidence="1">The sequence shown here is derived from an EMBL/GenBank/DDBJ whole genome shotgun (WGS) entry which is preliminary data.</text>
</comment>
<dbReference type="Proteomes" id="UP001194714">
    <property type="component" value="Unassembled WGS sequence"/>
</dbReference>